<dbReference type="AlphaFoldDB" id="A0A6L9SD59"/>
<evidence type="ECO:0000256" key="2">
    <source>
        <dbReference type="ARBA" id="ARBA00023235"/>
    </source>
</evidence>
<sequence length="288" mass="31190">MLEILRYAAFTSDPSGGNPAGVVLDSDELSDVDMQRAALDVGYSETAFVSTIDSDERHFRLRYFSPLAEVAFCGHATIATAVVLAERDGVGAFTFETQAGTVPIHTEKRKAVIASLTSVPTRSRPTSDEELARLLAALRWSPDELDPDWPPHVAFAGNEHPILAADSRDRLADLNYDFDALQSLMRECGWTTVQLFWPENKRTIHARDPFPVGGVIEDPATGAAAAAFGGYLRQLDRVTKATRLTILQGEDMGRRSELIVDVTPDDPRVTVSGAATPIPAPAADTARA</sequence>
<dbReference type="Gene3D" id="3.10.310.10">
    <property type="entry name" value="Diaminopimelate Epimerase, Chain A, domain 1"/>
    <property type="match status" value="2"/>
</dbReference>
<dbReference type="NCBIfam" id="TIGR00654">
    <property type="entry name" value="PhzF_family"/>
    <property type="match status" value="1"/>
</dbReference>
<protein>
    <submittedName>
        <fullName evidence="4">PhzF family phenazine biosynthesis protein</fullName>
    </submittedName>
</protein>
<keyword evidence="5" id="KW-1185">Reference proteome</keyword>
<evidence type="ECO:0000313" key="5">
    <source>
        <dbReference type="Proteomes" id="UP000475214"/>
    </source>
</evidence>
<dbReference type="EMBL" id="JAAGOA010000018">
    <property type="protein sequence ID" value="NEE02989.1"/>
    <property type="molecule type" value="Genomic_DNA"/>
</dbReference>
<gene>
    <name evidence="4" type="ORF">G1H10_22760</name>
</gene>
<organism evidence="4 5">
    <name type="scientific">Phytoactinopolyspora halotolerans</name>
    <dbReference type="NCBI Taxonomy" id="1981512"/>
    <lineage>
        <taxon>Bacteria</taxon>
        <taxon>Bacillati</taxon>
        <taxon>Actinomycetota</taxon>
        <taxon>Actinomycetes</taxon>
        <taxon>Jiangellales</taxon>
        <taxon>Jiangellaceae</taxon>
        <taxon>Phytoactinopolyspora</taxon>
    </lineage>
</organism>
<dbReference type="PIRSF" id="PIRSF016184">
    <property type="entry name" value="PhzC_PhzF"/>
    <property type="match status" value="1"/>
</dbReference>
<evidence type="ECO:0000256" key="3">
    <source>
        <dbReference type="PIRSR" id="PIRSR016184-1"/>
    </source>
</evidence>
<dbReference type="InterPro" id="IPR003719">
    <property type="entry name" value="Phenazine_PhzF-like"/>
</dbReference>
<dbReference type="Proteomes" id="UP000475214">
    <property type="component" value="Unassembled WGS sequence"/>
</dbReference>
<dbReference type="RefSeq" id="WP_163742037.1">
    <property type="nucleotide sequence ID" value="NZ_JAAGOA010000018.1"/>
</dbReference>
<proteinExistence type="inferred from homology"/>
<dbReference type="Pfam" id="PF02567">
    <property type="entry name" value="PhzC-PhzF"/>
    <property type="match status" value="1"/>
</dbReference>
<dbReference type="SUPFAM" id="SSF54506">
    <property type="entry name" value="Diaminopimelate epimerase-like"/>
    <property type="match status" value="1"/>
</dbReference>
<comment type="caution">
    <text evidence="4">The sequence shown here is derived from an EMBL/GenBank/DDBJ whole genome shotgun (WGS) entry which is preliminary data.</text>
</comment>
<feature type="active site" evidence="3">
    <location>
        <position position="45"/>
    </location>
</feature>
<dbReference type="GO" id="GO:0005737">
    <property type="term" value="C:cytoplasm"/>
    <property type="evidence" value="ECO:0007669"/>
    <property type="project" value="TreeGrafter"/>
</dbReference>
<keyword evidence="2" id="KW-0413">Isomerase</keyword>
<reference evidence="4 5" key="1">
    <citation type="submission" date="2020-02" db="EMBL/GenBank/DDBJ databases">
        <authorList>
            <person name="Li X.-J."/>
            <person name="Han X.-M."/>
        </authorList>
    </citation>
    <scope>NUCLEOTIDE SEQUENCE [LARGE SCALE GENOMIC DNA]</scope>
    <source>
        <strain evidence="4 5">CCTCC AB 2017055</strain>
    </source>
</reference>
<dbReference type="GO" id="GO:0016853">
    <property type="term" value="F:isomerase activity"/>
    <property type="evidence" value="ECO:0007669"/>
    <property type="project" value="UniProtKB-KW"/>
</dbReference>
<evidence type="ECO:0000256" key="1">
    <source>
        <dbReference type="ARBA" id="ARBA00008270"/>
    </source>
</evidence>
<comment type="similarity">
    <text evidence="1">Belongs to the PhzF family.</text>
</comment>
<evidence type="ECO:0000313" key="4">
    <source>
        <dbReference type="EMBL" id="NEE02989.1"/>
    </source>
</evidence>
<dbReference type="PANTHER" id="PTHR13774">
    <property type="entry name" value="PHENAZINE BIOSYNTHESIS PROTEIN"/>
    <property type="match status" value="1"/>
</dbReference>
<name>A0A6L9SD59_9ACTN</name>
<accession>A0A6L9SD59</accession>
<dbReference type="PANTHER" id="PTHR13774:SF39">
    <property type="entry name" value="BIOSYNTHESIS PROTEIN, PUTATIVE-RELATED"/>
    <property type="match status" value="1"/>
</dbReference>